<feature type="domain" description="RING-CH-type" evidence="15">
    <location>
        <begin position="22"/>
        <end position="83"/>
    </location>
</feature>
<dbReference type="PANTHER" id="PTHR13145">
    <property type="entry name" value="SSM4 PROTEIN"/>
    <property type="match status" value="1"/>
</dbReference>
<feature type="compositionally biased region" description="Polar residues" evidence="13">
    <location>
        <begin position="528"/>
        <end position="537"/>
    </location>
</feature>
<comment type="catalytic activity">
    <reaction evidence="1">
        <text>S-ubiquitinyl-[E2 ubiquitin-conjugating enzyme]-L-cysteine + [acceptor protein]-L-lysine = [E2 ubiquitin-conjugating enzyme]-L-cysteine + N(6)-ubiquitinyl-[acceptor protein]-L-lysine.</text>
        <dbReference type="EC" id="2.3.2.27"/>
    </reaction>
</comment>
<dbReference type="InterPro" id="IPR011016">
    <property type="entry name" value="Znf_RING-CH"/>
</dbReference>
<proteinExistence type="predicted"/>
<dbReference type="CDD" id="cd16702">
    <property type="entry name" value="RING_CH-C4HC3_MARCH6"/>
    <property type="match status" value="1"/>
</dbReference>
<dbReference type="SUPFAM" id="SSF57850">
    <property type="entry name" value="RING/U-box"/>
    <property type="match status" value="1"/>
</dbReference>
<feature type="compositionally biased region" description="Acidic residues" evidence="13">
    <location>
        <begin position="680"/>
        <end position="705"/>
    </location>
</feature>
<evidence type="ECO:0000256" key="3">
    <source>
        <dbReference type="ARBA" id="ARBA00004906"/>
    </source>
</evidence>
<dbReference type="Gene3D" id="3.30.40.10">
    <property type="entry name" value="Zinc/RING finger domain, C3HC4 (zinc finger)"/>
    <property type="match status" value="1"/>
</dbReference>
<keyword evidence="6 14" id="KW-0812">Transmembrane</keyword>
<evidence type="ECO:0000256" key="10">
    <source>
        <dbReference type="ARBA" id="ARBA00022833"/>
    </source>
</evidence>
<dbReference type="EMBL" id="JBANRG010000005">
    <property type="protein sequence ID" value="KAK7466303.1"/>
    <property type="molecule type" value="Genomic_DNA"/>
</dbReference>
<feature type="compositionally biased region" description="Polar residues" evidence="13">
    <location>
        <begin position="477"/>
        <end position="495"/>
    </location>
</feature>
<accession>A0ABR1JYF4</accession>
<comment type="subcellular location">
    <subcellularLocation>
        <location evidence="2">Membrane</location>
        <topology evidence="2">Multi-pass membrane protein</topology>
    </subcellularLocation>
</comment>
<comment type="pathway">
    <text evidence="3">Protein modification; protein ubiquitination.</text>
</comment>
<keyword evidence="12 14" id="KW-0472">Membrane</keyword>
<feature type="transmembrane region" description="Helical" evidence="14">
    <location>
        <begin position="1608"/>
        <end position="1630"/>
    </location>
</feature>
<evidence type="ECO:0000256" key="7">
    <source>
        <dbReference type="ARBA" id="ARBA00022723"/>
    </source>
</evidence>
<evidence type="ECO:0000313" key="17">
    <source>
        <dbReference type="Proteomes" id="UP001498398"/>
    </source>
</evidence>
<feature type="compositionally biased region" description="Acidic residues" evidence="13">
    <location>
        <begin position="717"/>
        <end position="743"/>
    </location>
</feature>
<evidence type="ECO:0000256" key="5">
    <source>
        <dbReference type="ARBA" id="ARBA00022679"/>
    </source>
</evidence>
<dbReference type="Pfam" id="PF12906">
    <property type="entry name" value="RINGv"/>
    <property type="match status" value="1"/>
</dbReference>
<comment type="caution">
    <text evidence="16">The sequence shown here is derived from an EMBL/GenBank/DDBJ whole genome shotgun (WGS) entry which is preliminary data.</text>
</comment>
<feature type="compositionally biased region" description="Low complexity" evidence="13">
    <location>
        <begin position="538"/>
        <end position="553"/>
    </location>
</feature>
<evidence type="ECO:0000256" key="13">
    <source>
        <dbReference type="SAM" id="MobiDB-lite"/>
    </source>
</evidence>
<feature type="compositionally biased region" description="Basic and acidic residues" evidence="13">
    <location>
        <begin position="706"/>
        <end position="716"/>
    </location>
</feature>
<dbReference type="SMART" id="SM00744">
    <property type="entry name" value="RINGv"/>
    <property type="match status" value="1"/>
</dbReference>
<feature type="compositionally biased region" description="Basic and acidic residues" evidence="13">
    <location>
        <begin position="599"/>
        <end position="608"/>
    </location>
</feature>
<feature type="compositionally biased region" description="Polar residues" evidence="13">
    <location>
        <begin position="571"/>
        <end position="594"/>
    </location>
</feature>
<evidence type="ECO:0000313" key="16">
    <source>
        <dbReference type="EMBL" id="KAK7466303.1"/>
    </source>
</evidence>
<name>A0ABR1JYF4_9AGAR</name>
<feature type="region of interest" description="Disordered" evidence="13">
    <location>
        <begin position="424"/>
        <end position="609"/>
    </location>
</feature>
<dbReference type="InterPro" id="IPR013083">
    <property type="entry name" value="Znf_RING/FYVE/PHD"/>
</dbReference>
<keyword evidence="17" id="KW-1185">Reference proteome</keyword>
<feature type="transmembrane region" description="Helical" evidence="14">
    <location>
        <begin position="1372"/>
        <end position="1393"/>
    </location>
</feature>
<feature type="compositionally biased region" description="Low complexity" evidence="13">
    <location>
        <begin position="462"/>
        <end position="476"/>
    </location>
</feature>
<feature type="transmembrane region" description="Helical" evidence="14">
    <location>
        <begin position="1116"/>
        <end position="1137"/>
    </location>
</feature>
<keyword evidence="5" id="KW-0808">Transferase</keyword>
<dbReference type="InterPro" id="IPR056521">
    <property type="entry name" value="MARCHF6-like_C"/>
</dbReference>
<keyword evidence="9" id="KW-0833">Ubl conjugation pathway</keyword>
<evidence type="ECO:0000256" key="6">
    <source>
        <dbReference type="ARBA" id="ARBA00022692"/>
    </source>
</evidence>
<feature type="compositionally biased region" description="Acidic residues" evidence="13">
    <location>
        <begin position="647"/>
        <end position="665"/>
    </location>
</feature>
<feature type="region of interest" description="Disordered" evidence="13">
    <location>
        <begin position="272"/>
        <end position="297"/>
    </location>
</feature>
<evidence type="ECO:0000256" key="11">
    <source>
        <dbReference type="ARBA" id="ARBA00022989"/>
    </source>
</evidence>
<feature type="region of interest" description="Disordered" evidence="13">
    <location>
        <begin position="633"/>
        <end position="755"/>
    </location>
</feature>
<feature type="transmembrane region" description="Helical" evidence="14">
    <location>
        <begin position="1217"/>
        <end position="1236"/>
    </location>
</feature>
<evidence type="ECO:0000256" key="12">
    <source>
        <dbReference type="ARBA" id="ARBA00023136"/>
    </source>
</evidence>
<evidence type="ECO:0000256" key="8">
    <source>
        <dbReference type="ARBA" id="ARBA00022771"/>
    </source>
</evidence>
<keyword evidence="11 14" id="KW-1133">Transmembrane helix</keyword>
<dbReference type="Pfam" id="PF23113">
    <property type="entry name" value="MARCHF6_C"/>
    <property type="match status" value="1"/>
</dbReference>
<feature type="compositionally biased region" description="Low complexity" evidence="13">
    <location>
        <begin position="560"/>
        <end position="570"/>
    </location>
</feature>
<keyword evidence="8" id="KW-0863">Zinc-finger</keyword>
<evidence type="ECO:0000256" key="9">
    <source>
        <dbReference type="ARBA" id="ARBA00022786"/>
    </source>
</evidence>
<sequence>MQEAEEQGKTERFGDKFDADDCRFFAKDTCRICSAPAEPDQPLFHPCKCSGTIRYIHQDCLTTWLAHSKKKTCDLCKHQYAFTKVYASDMPSKLPPILMAKRLVQQIFTLILLGLRAIAVTFVWLALVPLITVWSWRMYFSMGETTAWWISNRPRPPSQSAGPDEVNPLNHPFLFHLLQYYPASPNTSTNQYSVDTIQANSTMNAVLDRTINHPTWIALSADIFAGQVIASLIVITFVAIFLLREWIAQNARPGVFDDNDDVPANVPQEVLQVPPAPAPLPAEPENDANGQRENGRGAANRQMMDVNARLALARQQLEAMRALEDLRAYDRDTRERQRERRERREQGTEDEEPIPRAVRNGRSALEFAPARDEARNEELDRFAVMRVKTRRGKEKAAENELFEDEEDEALKRERRRRRNFARRLEQAKSHGARRRVDNGGIPAIQLPDPGEGSAGAGPDAVSSATASTSGGDAGSSQPTPSTSAFFPNVTLQRPTSAIPFSLAPSPSASASSSTSNPSTPASNTGTNDSVTSSVAQESSPLVEEIPIPILTPIRRPPLPTTTLPVSTSPTATYSGPSTPMSNTRTKTPLASPSLATYRPPEELGDLHEGGYFAVGPVPVVDASSDEEFDLVDVAEGREEDVAKDGNEEQAAEVEDDDETLEDEEDAVMREQEMDQYFADPDQEQDAGSETEEEEEEVEEVEEDAEEARLMDDIPHDEIDEDEDEDDEEEDEDEDFEDLEEEGDAIGHGQVRRVRDRRLQRARDRARAAAQRAGGVAPNVQAPVAGPLAAEAGQDEELLGLAEDLEGGVEDDMEGAMEAIGMRGPILGILQNAALMILVLDTAIGLGIWIPFTIGKCTALLSLDPYRALQILHLPIRAIRLLTDPIVDSVLYIITDLLAPPYIRIAKKLVEWCMRLSFFLIASVLGQGTAAKAKDSCQATYSLVVDLSQKPMEILGLVPAASEPPPPVVSSAVEPSILTRVFSVALDAVEPYFAPVGKEVREGLVKFEDGWTQLALGHGPAERAFSVFLGYSMVAIAIALYLNILTVGNVKTAGKAVRSAVRQQLLVLKVATFIFIELIVFPLGCGIVLDICTVRLFPDASWASRMVFFHQAPLTALFYHWVAGTIFMYSFAVLLSGCRKVMRPGAMWFIKDPQDQNSHPIREILDRPTLVQIRKICVSALMYSFVVACSVGSIAGLLAIGTKSILPFRWKTREPLSAIPVDLIFLHLALPYTISYFRPRKSLKKFATILWKALARRLRLSSYFFGGRHSGEEYTPKKWTLKRVLNLGAGCPEDAPVNPGDYDGTFRRVPNTDHIALPRDMRATVEVDVYGAPVDDAARTLMTQQDAEAQKAKRNVKDDYLTVYIPPYFRYRIFAFIILLWGCGAVCLGLTVAAPIAIGRGFFNLFLRREVHDGYSMIAGFYLLWGCWIVGKAVDKLDKRRQRRGAEGPRAALWWLVVKRGLLWLVKASFMAFFLGVVVPTLIGVAVELYFVLPAKLALKKSRGALETDMGIPKLKIVDCWALGLLYMKIAMKAARIPQINPFWRGVHHIRHNGWIHPDPVQATKEVIAPLTVGLLGMILVPGSCFVALRVMFPAISDWATNTVIFTHVYPGIFCLASFSHLFLLSGDLMASWTQSVRDKEFLVEMRLKNHEPESARNRSRSKGKGKEKNLVESETQTLADSAETEVIEEDDLSPQQEMRPDLPSPGLFDDAETEVVEEDDLSPQQEMRPDLPSPGLFDDAETEVVEEEDDTSPQQELQLDIPSPRLFDEAEANKHPASQTLSEIEPRDAGQDQTSTNSEMSQESEGRPLSGDT</sequence>
<feature type="compositionally biased region" description="Acidic residues" evidence="13">
    <location>
        <begin position="1738"/>
        <end position="1751"/>
    </location>
</feature>
<dbReference type="PANTHER" id="PTHR13145:SF0">
    <property type="entry name" value="E3 UBIQUITIN-PROTEIN LIGASE MARCHF6"/>
    <property type="match status" value="1"/>
</dbReference>
<keyword evidence="10" id="KW-0862">Zinc</keyword>
<evidence type="ECO:0000256" key="1">
    <source>
        <dbReference type="ARBA" id="ARBA00000900"/>
    </source>
</evidence>
<dbReference type="PROSITE" id="PS51292">
    <property type="entry name" value="ZF_RING_CH"/>
    <property type="match status" value="1"/>
</dbReference>
<feature type="region of interest" description="Disordered" evidence="13">
    <location>
        <begin position="332"/>
        <end position="374"/>
    </location>
</feature>
<feature type="transmembrane region" description="Helical" evidence="14">
    <location>
        <begin position="1175"/>
        <end position="1197"/>
    </location>
</feature>
<feature type="compositionally biased region" description="Basic and acidic residues" evidence="13">
    <location>
        <begin position="332"/>
        <end position="347"/>
    </location>
</feature>
<feature type="transmembrane region" description="Helical" evidence="14">
    <location>
        <begin position="1471"/>
        <end position="1492"/>
    </location>
</feature>
<dbReference type="EC" id="2.3.2.27" evidence="4"/>
<evidence type="ECO:0000256" key="2">
    <source>
        <dbReference type="ARBA" id="ARBA00004141"/>
    </source>
</evidence>
<evidence type="ECO:0000259" key="15">
    <source>
        <dbReference type="PROSITE" id="PS51292"/>
    </source>
</evidence>
<evidence type="ECO:0000256" key="14">
    <source>
        <dbReference type="SAM" id="Phobius"/>
    </source>
</evidence>
<gene>
    <name evidence="16" type="ORF">VKT23_005030</name>
</gene>
<protein>
    <recommendedName>
        <fullName evidence="4">RING-type E3 ubiquitin transferase</fullName>
        <ecNumber evidence="4">2.3.2.27</ecNumber>
    </recommendedName>
</protein>
<feature type="transmembrane region" description="Helical" evidence="14">
    <location>
        <begin position="1023"/>
        <end position="1044"/>
    </location>
</feature>
<feature type="compositionally biased region" description="Polar residues" evidence="13">
    <location>
        <begin position="1791"/>
        <end position="1803"/>
    </location>
</feature>
<feature type="region of interest" description="Disordered" evidence="13">
    <location>
        <begin position="1652"/>
        <end position="1813"/>
    </location>
</feature>
<dbReference type="Proteomes" id="UP001498398">
    <property type="component" value="Unassembled WGS sequence"/>
</dbReference>
<organism evidence="16 17">
    <name type="scientific">Marasmiellus scandens</name>
    <dbReference type="NCBI Taxonomy" id="2682957"/>
    <lineage>
        <taxon>Eukaryota</taxon>
        <taxon>Fungi</taxon>
        <taxon>Dikarya</taxon>
        <taxon>Basidiomycota</taxon>
        <taxon>Agaricomycotina</taxon>
        <taxon>Agaricomycetes</taxon>
        <taxon>Agaricomycetidae</taxon>
        <taxon>Agaricales</taxon>
        <taxon>Marasmiineae</taxon>
        <taxon>Omphalotaceae</taxon>
        <taxon>Marasmiellus</taxon>
    </lineage>
</organism>
<feature type="compositionally biased region" description="Acidic residues" evidence="13">
    <location>
        <begin position="1709"/>
        <end position="1721"/>
    </location>
</feature>
<feature type="transmembrane region" description="Helical" evidence="14">
    <location>
        <begin position="107"/>
        <end position="136"/>
    </location>
</feature>
<feature type="transmembrane region" description="Helical" evidence="14">
    <location>
        <begin position="1065"/>
        <end position="1096"/>
    </location>
</feature>
<evidence type="ECO:0000256" key="4">
    <source>
        <dbReference type="ARBA" id="ARBA00012483"/>
    </source>
</evidence>
<feature type="compositionally biased region" description="Basic and acidic residues" evidence="13">
    <location>
        <begin position="634"/>
        <end position="646"/>
    </location>
</feature>
<feature type="compositionally biased region" description="Acidic residues" evidence="13">
    <location>
        <begin position="1682"/>
        <end position="1692"/>
    </location>
</feature>
<feature type="transmembrane region" description="Helical" evidence="14">
    <location>
        <begin position="1566"/>
        <end position="1588"/>
    </location>
</feature>
<reference evidence="16 17" key="1">
    <citation type="submission" date="2024-01" db="EMBL/GenBank/DDBJ databases">
        <title>A draft genome for the cacao thread blight pathogen Marasmiellus scandens.</title>
        <authorList>
            <person name="Baruah I.K."/>
            <person name="Leung J."/>
            <person name="Bukari Y."/>
            <person name="Amoako-Attah I."/>
            <person name="Meinhardt L.W."/>
            <person name="Bailey B.A."/>
            <person name="Cohen S.P."/>
        </authorList>
    </citation>
    <scope>NUCLEOTIDE SEQUENCE [LARGE SCALE GENOMIC DNA]</scope>
    <source>
        <strain evidence="16 17">GH-19</strain>
    </source>
</reference>
<feature type="compositionally biased region" description="Low complexity" evidence="13">
    <location>
        <begin position="503"/>
        <end position="527"/>
    </location>
</feature>
<keyword evidence="7" id="KW-0479">Metal-binding</keyword>
<feature type="transmembrane region" description="Helical" evidence="14">
    <location>
        <begin position="1413"/>
        <end position="1430"/>
    </location>
</feature>